<dbReference type="AlphaFoldDB" id="A0A840W7K7"/>
<feature type="transmembrane region" description="Helical" evidence="1">
    <location>
        <begin position="50"/>
        <end position="74"/>
    </location>
</feature>
<dbReference type="RefSeq" id="WP_184365039.1">
    <property type="nucleotide sequence ID" value="NZ_BAAAKM010000077.1"/>
</dbReference>
<gene>
    <name evidence="2" type="ORF">HNR07_002470</name>
</gene>
<organism evidence="2 3">
    <name type="scientific">Nocardiopsis metallicus</name>
    <dbReference type="NCBI Taxonomy" id="179819"/>
    <lineage>
        <taxon>Bacteria</taxon>
        <taxon>Bacillati</taxon>
        <taxon>Actinomycetota</taxon>
        <taxon>Actinomycetes</taxon>
        <taxon>Streptosporangiales</taxon>
        <taxon>Nocardiopsidaceae</taxon>
        <taxon>Nocardiopsis</taxon>
    </lineage>
</organism>
<evidence type="ECO:0000313" key="3">
    <source>
        <dbReference type="Proteomes" id="UP000579647"/>
    </source>
</evidence>
<reference evidence="2 3" key="1">
    <citation type="submission" date="2020-08" db="EMBL/GenBank/DDBJ databases">
        <title>Sequencing the genomes of 1000 actinobacteria strains.</title>
        <authorList>
            <person name="Klenk H.-P."/>
        </authorList>
    </citation>
    <scope>NUCLEOTIDE SEQUENCE [LARGE SCALE GENOMIC DNA]</scope>
    <source>
        <strain evidence="2 3">DSM 44598</strain>
    </source>
</reference>
<feature type="transmembrane region" description="Helical" evidence="1">
    <location>
        <begin position="7"/>
        <end position="30"/>
    </location>
</feature>
<accession>A0A840W7K7</accession>
<sequence length="77" mass="7849">MLRNSRFIVGLCVLVGVSIAGVIAWVTGFFSRLAADVWGRLLDAIDGLSASGLLAAVGVGAAMLAIVLIAVIAITDH</sequence>
<proteinExistence type="predicted"/>
<dbReference type="EMBL" id="JACHDO010000001">
    <property type="protein sequence ID" value="MBB5491333.1"/>
    <property type="molecule type" value="Genomic_DNA"/>
</dbReference>
<dbReference type="Proteomes" id="UP000579647">
    <property type="component" value="Unassembled WGS sequence"/>
</dbReference>
<comment type="caution">
    <text evidence="2">The sequence shown here is derived from an EMBL/GenBank/DDBJ whole genome shotgun (WGS) entry which is preliminary data.</text>
</comment>
<evidence type="ECO:0000313" key="2">
    <source>
        <dbReference type="EMBL" id="MBB5491333.1"/>
    </source>
</evidence>
<keyword evidence="1" id="KW-0812">Transmembrane</keyword>
<keyword evidence="1" id="KW-0472">Membrane</keyword>
<protein>
    <submittedName>
        <fullName evidence="2">Uncharacterized protein</fullName>
    </submittedName>
</protein>
<keyword evidence="1" id="KW-1133">Transmembrane helix</keyword>
<keyword evidence="3" id="KW-1185">Reference proteome</keyword>
<evidence type="ECO:0000256" key="1">
    <source>
        <dbReference type="SAM" id="Phobius"/>
    </source>
</evidence>
<name>A0A840W7K7_9ACTN</name>